<organism evidence="2 3">
    <name type="scientific">Portunus trituberculatus</name>
    <name type="common">Swimming crab</name>
    <name type="synonym">Neptunus trituberculatus</name>
    <dbReference type="NCBI Taxonomy" id="210409"/>
    <lineage>
        <taxon>Eukaryota</taxon>
        <taxon>Metazoa</taxon>
        <taxon>Ecdysozoa</taxon>
        <taxon>Arthropoda</taxon>
        <taxon>Crustacea</taxon>
        <taxon>Multicrustacea</taxon>
        <taxon>Malacostraca</taxon>
        <taxon>Eumalacostraca</taxon>
        <taxon>Eucarida</taxon>
        <taxon>Decapoda</taxon>
        <taxon>Pleocyemata</taxon>
        <taxon>Brachyura</taxon>
        <taxon>Eubrachyura</taxon>
        <taxon>Portunoidea</taxon>
        <taxon>Portunidae</taxon>
        <taxon>Portuninae</taxon>
        <taxon>Portunus</taxon>
    </lineage>
</organism>
<evidence type="ECO:0000256" key="1">
    <source>
        <dbReference type="SAM" id="MobiDB-lite"/>
    </source>
</evidence>
<feature type="region of interest" description="Disordered" evidence="1">
    <location>
        <begin position="41"/>
        <end position="79"/>
    </location>
</feature>
<reference evidence="2 3" key="1">
    <citation type="submission" date="2019-05" db="EMBL/GenBank/DDBJ databases">
        <title>Another draft genome of Portunus trituberculatus and its Hox gene families provides insights of decapod evolution.</title>
        <authorList>
            <person name="Jeong J.-H."/>
            <person name="Song I."/>
            <person name="Kim S."/>
            <person name="Choi T."/>
            <person name="Kim D."/>
            <person name="Ryu S."/>
            <person name="Kim W."/>
        </authorList>
    </citation>
    <scope>NUCLEOTIDE SEQUENCE [LARGE SCALE GENOMIC DNA]</scope>
    <source>
        <tissue evidence="2">Muscle</tissue>
    </source>
</reference>
<dbReference type="Proteomes" id="UP000324222">
    <property type="component" value="Unassembled WGS sequence"/>
</dbReference>
<comment type="caution">
    <text evidence="2">The sequence shown here is derived from an EMBL/GenBank/DDBJ whole genome shotgun (WGS) entry which is preliminary data.</text>
</comment>
<evidence type="ECO:0000313" key="2">
    <source>
        <dbReference type="EMBL" id="MPC72569.1"/>
    </source>
</evidence>
<dbReference type="EMBL" id="VSRR010034970">
    <property type="protein sequence ID" value="MPC72569.1"/>
    <property type="molecule type" value="Genomic_DNA"/>
</dbReference>
<name>A0A5B7HS40_PORTR</name>
<protein>
    <submittedName>
        <fullName evidence="2">Uncharacterized protein</fullName>
    </submittedName>
</protein>
<dbReference type="AlphaFoldDB" id="A0A5B7HS40"/>
<accession>A0A5B7HS40</accession>
<sequence length="79" mass="9251">MILLPCYHKYYKHPSHRCLFKHRSTPVSHLCYLEYAYCTPSTSHTTRRPTYKPPIHTTTKPSSQPAPTTWSPDVVQHKL</sequence>
<gene>
    <name evidence="2" type="ORF">E2C01_066881</name>
</gene>
<proteinExistence type="predicted"/>
<evidence type="ECO:0000313" key="3">
    <source>
        <dbReference type="Proteomes" id="UP000324222"/>
    </source>
</evidence>
<keyword evidence="3" id="KW-1185">Reference proteome</keyword>
<feature type="compositionally biased region" description="Polar residues" evidence="1">
    <location>
        <begin position="56"/>
        <end position="71"/>
    </location>
</feature>